<dbReference type="Proteomes" id="UP000468828">
    <property type="component" value="Unassembled WGS sequence"/>
</dbReference>
<proteinExistence type="predicted"/>
<keyword evidence="3" id="KW-1185">Reference proteome</keyword>
<dbReference type="Proteomes" id="UP000471152">
    <property type="component" value="Unassembled WGS sequence"/>
</dbReference>
<evidence type="ECO:0000313" key="2">
    <source>
        <dbReference type="EMBL" id="NEN53036.1"/>
    </source>
</evidence>
<reference evidence="1 3" key="1">
    <citation type="submission" date="2020-01" db="EMBL/GenBank/DDBJ databases">
        <title>the WGS Modestobacter muralis CPCC 204518.</title>
        <authorList>
            <person name="Jiang Z."/>
        </authorList>
    </citation>
    <scope>NUCLEOTIDE SEQUENCE [LARGE SCALE GENOMIC DNA]</scope>
    <source>
        <strain evidence="1 3">DSM 100205</strain>
    </source>
</reference>
<accession>A0A6P0HDD2</accession>
<evidence type="ECO:0000313" key="1">
    <source>
        <dbReference type="EMBL" id="NEK96148.1"/>
    </source>
</evidence>
<evidence type="ECO:0000313" key="4">
    <source>
        <dbReference type="Proteomes" id="UP000471152"/>
    </source>
</evidence>
<dbReference type="InterPro" id="IPR019587">
    <property type="entry name" value="Polyketide_cyclase/dehydratase"/>
</dbReference>
<protein>
    <submittedName>
        <fullName evidence="2">SRPBCC family protein</fullName>
    </submittedName>
</protein>
<dbReference type="Gene3D" id="3.30.530.20">
    <property type="match status" value="1"/>
</dbReference>
<dbReference type="SUPFAM" id="SSF55961">
    <property type="entry name" value="Bet v1-like"/>
    <property type="match status" value="1"/>
</dbReference>
<dbReference type="AlphaFoldDB" id="A0A6P0HDD2"/>
<comment type="caution">
    <text evidence="2">The sequence shown here is derived from an EMBL/GenBank/DDBJ whole genome shotgun (WGS) entry which is preliminary data.</text>
</comment>
<dbReference type="InterPro" id="IPR023393">
    <property type="entry name" value="START-like_dom_sf"/>
</dbReference>
<dbReference type="EMBL" id="JAAGWB010000057">
    <property type="protein sequence ID" value="NEN53036.1"/>
    <property type="molecule type" value="Genomic_DNA"/>
</dbReference>
<reference evidence="2 4" key="2">
    <citation type="submission" date="2020-02" db="EMBL/GenBank/DDBJ databases">
        <title>The WGS of Modestobacter muralis DSM 100205.</title>
        <authorList>
            <person name="Jiang Z."/>
        </authorList>
    </citation>
    <scope>NUCLEOTIDE SEQUENCE [LARGE SCALE GENOMIC DNA]</scope>
    <source>
        <strain evidence="2 4">DSM 100205</strain>
    </source>
</reference>
<sequence length="135" mass="14273">MADMSASLHLTVSIDRAAAEVYDYARDPAHLPAWAAGLAGGIAEVDGEWVADSPMGRVVVRFAERNPFGVLDHDVTLPDGTTVTNPLRVLPDGAGCEVVFTLRRAPAMTDEEFATDAAAVTTDLATLKRVVEAGH</sequence>
<gene>
    <name evidence="2" type="ORF">G3R41_19190</name>
    <name evidence="1" type="ORF">GCU67_18540</name>
</gene>
<name>A0A6P0HDD2_9ACTN</name>
<dbReference type="EMBL" id="JAAGWH010000055">
    <property type="protein sequence ID" value="NEK96148.1"/>
    <property type="molecule type" value="Genomic_DNA"/>
</dbReference>
<organism evidence="2 4">
    <name type="scientific">Modestobacter muralis</name>
    <dbReference type="NCBI Taxonomy" id="1608614"/>
    <lineage>
        <taxon>Bacteria</taxon>
        <taxon>Bacillati</taxon>
        <taxon>Actinomycetota</taxon>
        <taxon>Actinomycetes</taxon>
        <taxon>Geodermatophilales</taxon>
        <taxon>Geodermatophilaceae</taxon>
        <taxon>Modestobacter</taxon>
    </lineage>
</organism>
<dbReference type="Pfam" id="PF10604">
    <property type="entry name" value="Polyketide_cyc2"/>
    <property type="match status" value="1"/>
</dbReference>
<evidence type="ECO:0000313" key="3">
    <source>
        <dbReference type="Proteomes" id="UP000468828"/>
    </source>
</evidence>